<keyword evidence="3" id="KW-1185">Reference proteome</keyword>
<evidence type="ECO:0000313" key="2">
    <source>
        <dbReference type="EMBL" id="ABE56707.1"/>
    </source>
</evidence>
<proteinExistence type="predicted"/>
<dbReference type="RefSeq" id="WP_011497849.1">
    <property type="nucleotide sequence ID" value="NC_007954.1"/>
</dbReference>
<reference evidence="2 3" key="1">
    <citation type="submission" date="2006-03" db="EMBL/GenBank/DDBJ databases">
        <title>Complete sequence of Shewanella denitrificans OS217.</title>
        <authorList>
            <consortium name="US DOE Joint Genome Institute"/>
            <person name="Copeland A."/>
            <person name="Lucas S."/>
            <person name="Lapidus A."/>
            <person name="Barry K."/>
            <person name="Detter J.C."/>
            <person name="Glavina del Rio T."/>
            <person name="Hammon N."/>
            <person name="Israni S."/>
            <person name="Dalin E."/>
            <person name="Tice H."/>
            <person name="Pitluck S."/>
            <person name="Brettin T."/>
            <person name="Bruce D."/>
            <person name="Han C."/>
            <person name="Tapia R."/>
            <person name="Gilna P."/>
            <person name="Kiss H."/>
            <person name="Schmutz J."/>
            <person name="Larimer F."/>
            <person name="Land M."/>
            <person name="Hauser L."/>
            <person name="Kyrpides N."/>
            <person name="Lykidis A."/>
            <person name="Richardson P."/>
        </authorList>
    </citation>
    <scope>NUCLEOTIDE SEQUENCE [LARGE SCALE GENOMIC DNA]</scope>
    <source>
        <strain evidence="3">OS217 / ATCC BAA-1090 / DSM 15013</strain>
    </source>
</reference>
<dbReference type="STRING" id="318161.Sden_3432"/>
<gene>
    <name evidence="2" type="ordered locus">Sden_3432</name>
</gene>
<dbReference type="HOGENOM" id="CLU_036810_0_0_6"/>
<dbReference type="AlphaFoldDB" id="Q12IL9"/>
<feature type="transmembrane region" description="Helical" evidence="1">
    <location>
        <begin position="40"/>
        <end position="57"/>
    </location>
</feature>
<dbReference type="KEGG" id="sdn:Sden_3432"/>
<accession>Q12IL9</accession>
<keyword evidence="1" id="KW-0812">Transmembrane</keyword>
<keyword evidence="1" id="KW-0472">Membrane</keyword>
<feature type="transmembrane region" description="Helical" evidence="1">
    <location>
        <begin position="69"/>
        <end position="87"/>
    </location>
</feature>
<evidence type="ECO:0008006" key="4">
    <source>
        <dbReference type="Google" id="ProtNLM"/>
    </source>
</evidence>
<feature type="transmembrane region" description="Helical" evidence="1">
    <location>
        <begin position="93"/>
        <end position="111"/>
    </location>
</feature>
<dbReference type="eggNOG" id="COG3152">
    <property type="taxonomic scope" value="Bacteria"/>
</dbReference>
<dbReference type="EMBL" id="CP000302">
    <property type="protein sequence ID" value="ABE56707.1"/>
    <property type="molecule type" value="Genomic_DNA"/>
</dbReference>
<organism evidence="2 3">
    <name type="scientific">Shewanella denitrificans (strain OS217 / ATCC BAA-1090 / DSM 15013)</name>
    <dbReference type="NCBI Taxonomy" id="318161"/>
    <lineage>
        <taxon>Bacteria</taxon>
        <taxon>Pseudomonadati</taxon>
        <taxon>Pseudomonadota</taxon>
        <taxon>Gammaproteobacteria</taxon>
        <taxon>Alteromonadales</taxon>
        <taxon>Shewanellaceae</taxon>
        <taxon>Shewanella</taxon>
    </lineage>
</organism>
<feature type="transmembrane region" description="Helical" evidence="1">
    <location>
        <begin position="326"/>
        <end position="350"/>
    </location>
</feature>
<sequence>MLLKTLLCRQGRDNALRIMAINTAGYIFLSLIGILFPNSLIILFFSFLTLPLVVLSAKRRMYDSGKKLGFAWLICVPLLGFGLSLYFAAPVGVLAGLFFFGLASSGYLAFLPRVDKSVKPYVHGYIGPHVSAEIKLGDVKFRQEPILRTAPAAAMHKDDNLSSNTPWQLDETEIATAYDTQPSLDDSSLNAGHVTNVSHQAMAASRQESIEITQPMSTQAPDTEQAVESHITLGNTDNRIETAAVKLDAFIADAVSPNLDELGTEEIDFGLNARKQTKPFSEERLTGERWIIDKAALKSGSITELLKTWLIWADEHRKPLLLGAKITAALSVAVLTVYLIVALVSFISGLSGADEPESFSPPAQVAAQVSRVTFPDGFELVLYDDVLAFRWLGDDGEAKDLWRLDTAKGDTRCSELTFNNGSKYRPLQVSLLNDSATEAKFSPLDTQGIINDIALRGSVKLCGYNFSLTGSQSALGKNSRFSDFLSY</sequence>
<evidence type="ECO:0000313" key="3">
    <source>
        <dbReference type="Proteomes" id="UP000001982"/>
    </source>
</evidence>
<protein>
    <recommendedName>
        <fullName evidence="4">DUF805 domain-containing protein</fullName>
    </recommendedName>
</protein>
<feature type="transmembrane region" description="Helical" evidence="1">
    <location>
        <begin position="15"/>
        <end position="34"/>
    </location>
</feature>
<keyword evidence="1" id="KW-1133">Transmembrane helix</keyword>
<dbReference type="Proteomes" id="UP000001982">
    <property type="component" value="Chromosome"/>
</dbReference>
<evidence type="ECO:0000256" key="1">
    <source>
        <dbReference type="SAM" id="Phobius"/>
    </source>
</evidence>
<dbReference type="OrthoDB" id="6396106at2"/>
<name>Q12IL9_SHEDO</name>